<dbReference type="InterPro" id="IPR008928">
    <property type="entry name" value="6-hairpin_glycosidase_sf"/>
</dbReference>
<evidence type="ECO:0000313" key="6">
    <source>
        <dbReference type="Proteomes" id="UP000268007"/>
    </source>
</evidence>
<feature type="binding site" evidence="4">
    <location>
        <position position="115"/>
    </location>
    <ligand>
        <name>substrate</name>
    </ligand>
</feature>
<accession>A0A495J6T0</accession>
<evidence type="ECO:0000313" key="5">
    <source>
        <dbReference type="EMBL" id="RKR84587.1"/>
    </source>
</evidence>
<comment type="caution">
    <text evidence="5">The sequence shown here is derived from an EMBL/GenBank/DDBJ whole genome shotgun (WGS) entry which is preliminary data.</text>
</comment>
<feature type="active site" description="Nucleophile" evidence="3">
    <location>
        <position position="115"/>
    </location>
</feature>
<dbReference type="SUPFAM" id="SSF48208">
    <property type="entry name" value="Six-hairpin glycosidases"/>
    <property type="match status" value="1"/>
</dbReference>
<gene>
    <name evidence="5" type="ORF">BDD43_4833</name>
</gene>
<organism evidence="5 6">
    <name type="scientific">Mucilaginibacter gracilis</name>
    <dbReference type="NCBI Taxonomy" id="423350"/>
    <lineage>
        <taxon>Bacteria</taxon>
        <taxon>Pseudomonadati</taxon>
        <taxon>Bacteroidota</taxon>
        <taxon>Sphingobacteriia</taxon>
        <taxon>Sphingobacteriales</taxon>
        <taxon>Sphingobacteriaceae</taxon>
        <taxon>Mucilaginibacter</taxon>
    </lineage>
</organism>
<sequence length="414" mass="47425">MTSIFKYRSLYLLVIMLCGFQNSTNKSLLVQQAIGIAKQQMLGMINEVGNRNGFPRSVNVDGTLRLVNKYDWCSGFFAGNLWYTYEATGDNTLRKEATRLTDSLEPLKNYTLTHDLGFMMYCSYGNAYRLTGEKHYKDVLIQAAKSLSSRYSPVVKCIKSWDDATSWRDHSKFDYPVIIDNMMNLELLFFASKVTGDPSFKTIAINHALTTLKNHLRSDYSAYHVVNYYSKTGKVKTKETNQGFSDNSAWSRGQAWGIYGFTVAYRETKDKRFLIVAQKMAEYFINHKNLPQNKIPYWDFDVNKPGFKSNWNYNASEYKIPPRDASAAAVVCSALFELCKYSGAKNSFYKNTAVQILLELASESYLAKPGSNHHFLLMHCVGNYPLHSEIDVPLVYADYYFLEALLRYKKSNVD</sequence>
<dbReference type="PANTHER" id="PTHR36845">
    <property type="entry name" value="HYDROLASE, PUTATIVE (AFU_ORTHOLOGUE AFUA_7G05090)-RELATED"/>
    <property type="match status" value="1"/>
</dbReference>
<dbReference type="PANTHER" id="PTHR36845:SF1">
    <property type="entry name" value="HYDROLASE, PUTATIVE (AFU_ORTHOLOGUE AFUA_7G05090)-RELATED"/>
    <property type="match status" value="1"/>
</dbReference>
<proteinExistence type="inferred from homology"/>
<dbReference type="AlphaFoldDB" id="A0A495J6T0"/>
<dbReference type="Pfam" id="PF07470">
    <property type="entry name" value="Glyco_hydro_88"/>
    <property type="match status" value="1"/>
</dbReference>
<feature type="binding site" evidence="4">
    <location>
        <position position="180"/>
    </location>
    <ligand>
        <name>substrate</name>
    </ligand>
</feature>
<keyword evidence="6" id="KW-1185">Reference proteome</keyword>
<name>A0A495J6T0_9SPHI</name>
<comment type="similarity">
    <text evidence="2">Belongs to the glycosyl hydrolase 88 family.</text>
</comment>
<dbReference type="OrthoDB" id="428577at2"/>
<dbReference type="GO" id="GO:0000272">
    <property type="term" value="P:polysaccharide catabolic process"/>
    <property type="evidence" value="ECO:0007669"/>
    <property type="project" value="TreeGrafter"/>
</dbReference>
<dbReference type="InterPro" id="IPR012341">
    <property type="entry name" value="6hp_glycosidase-like_sf"/>
</dbReference>
<evidence type="ECO:0000256" key="1">
    <source>
        <dbReference type="ARBA" id="ARBA00022801"/>
    </source>
</evidence>
<evidence type="ECO:0000256" key="3">
    <source>
        <dbReference type="PIRSR" id="PIRSR610905-1"/>
    </source>
</evidence>
<feature type="binding site" evidence="4">
    <location>
        <position position="252"/>
    </location>
    <ligand>
        <name>substrate</name>
    </ligand>
</feature>
<dbReference type="Gene3D" id="1.50.10.10">
    <property type="match status" value="1"/>
</dbReference>
<protein>
    <submittedName>
        <fullName evidence="5">Glycosyl hydrolase family 88</fullName>
    </submittedName>
</protein>
<dbReference type="InterPro" id="IPR010905">
    <property type="entry name" value="Glyco_hydro_88"/>
</dbReference>
<evidence type="ECO:0000256" key="2">
    <source>
        <dbReference type="ARBA" id="ARBA00038358"/>
    </source>
</evidence>
<feature type="binding site" evidence="4">
    <location>
        <position position="256"/>
    </location>
    <ligand>
        <name>substrate</name>
    </ligand>
</feature>
<keyword evidence="1 5" id="KW-0378">Hydrolase</keyword>
<dbReference type="GO" id="GO:0052757">
    <property type="term" value="F:chondroitin hydrolase activity"/>
    <property type="evidence" value="ECO:0007669"/>
    <property type="project" value="TreeGrafter"/>
</dbReference>
<evidence type="ECO:0000256" key="4">
    <source>
        <dbReference type="PIRSR" id="PIRSR610905-2"/>
    </source>
</evidence>
<dbReference type="InterPro" id="IPR052369">
    <property type="entry name" value="UG_Glycosaminoglycan_Hydrolase"/>
</dbReference>
<feature type="active site" description="Proton donor" evidence="3">
    <location>
        <position position="180"/>
    </location>
</feature>
<reference evidence="5 6" key="1">
    <citation type="submission" date="2018-10" db="EMBL/GenBank/DDBJ databases">
        <title>Genomic Encyclopedia of Archaeal and Bacterial Type Strains, Phase II (KMG-II): from individual species to whole genera.</title>
        <authorList>
            <person name="Goeker M."/>
        </authorList>
    </citation>
    <scope>NUCLEOTIDE SEQUENCE [LARGE SCALE GENOMIC DNA]</scope>
    <source>
        <strain evidence="5 6">DSM 18602</strain>
    </source>
</reference>
<dbReference type="RefSeq" id="WP_121200311.1">
    <property type="nucleotide sequence ID" value="NZ_RBKU01000001.1"/>
</dbReference>
<feature type="binding site" evidence="4">
    <location>
        <position position="240"/>
    </location>
    <ligand>
        <name>substrate</name>
    </ligand>
</feature>
<dbReference type="EMBL" id="RBKU01000001">
    <property type="protein sequence ID" value="RKR84587.1"/>
    <property type="molecule type" value="Genomic_DNA"/>
</dbReference>
<dbReference type="Proteomes" id="UP000268007">
    <property type="component" value="Unassembled WGS sequence"/>
</dbReference>